<comment type="caution">
    <text evidence="1">The sequence shown here is derived from an EMBL/GenBank/DDBJ whole genome shotgun (WGS) entry which is preliminary data.</text>
</comment>
<sequence length="187" mass="20246">MRLSFSRVVVAHLLRWKAPSGEGVWISVGGIRDELSSLAGIGCAIPGWLADRLREVVHPRKSAVGVGKDLGSWMLSSMPLDGISSGWQFASLGGRVFLRNMALVGITTGPPTSKIDCTSVPEWIKPCLRWIKSPESMPLHRLPRQVLRPAPGLINLITRPAPTTPPGVQLPRFLHTFSTGNTPARCG</sequence>
<reference evidence="1 2" key="1">
    <citation type="journal article" date="2019" name="Nat. Plants">
        <title>Genome sequencing of Musa balbisiana reveals subgenome evolution and function divergence in polyploid bananas.</title>
        <authorList>
            <person name="Yao X."/>
        </authorList>
    </citation>
    <scope>NUCLEOTIDE SEQUENCE [LARGE SCALE GENOMIC DNA]</scope>
    <source>
        <strain evidence="2">cv. DH-PKW</strain>
        <tissue evidence="1">Leaves</tissue>
    </source>
</reference>
<dbReference type="AlphaFoldDB" id="A0A4S8I4R4"/>
<evidence type="ECO:0000313" key="2">
    <source>
        <dbReference type="Proteomes" id="UP000317650"/>
    </source>
</evidence>
<accession>A0A4S8I4R4</accession>
<gene>
    <name evidence="1" type="ORF">C4D60_Mb00t19970</name>
</gene>
<protein>
    <submittedName>
        <fullName evidence="1">Uncharacterized protein</fullName>
    </submittedName>
</protein>
<keyword evidence="2" id="KW-1185">Reference proteome</keyword>
<name>A0A4S8I4R4_MUSBA</name>
<proteinExistence type="predicted"/>
<dbReference type="Proteomes" id="UP000317650">
    <property type="component" value="Unassembled WGS sequence"/>
</dbReference>
<evidence type="ECO:0000313" key="1">
    <source>
        <dbReference type="EMBL" id="THU42701.1"/>
    </source>
</evidence>
<dbReference type="EMBL" id="PYDT01000736">
    <property type="protein sequence ID" value="THU42701.1"/>
    <property type="molecule type" value="Genomic_DNA"/>
</dbReference>
<organism evidence="1 2">
    <name type="scientific">Musa balbisiana</name>
    <name type="common">Banana</name>
    <dbReference type="NCBI Taxonomy" id="52838"/>
    <lineage>
        <taxon>Eukaryota</taxon>
        <taxon>Viridiplantae</taxon>
        <taxon>Streptophyta</taxon>
        <taxon>Embryophyta</taxon>
        <taxon>Tracheophyta</taxon>
        <taxon>Spermatophyta</taxon>
        <taxon>Magnoliopsida</taxon>
        <taxon>Liliopsida</taxon>
        <taxon>Zingiberales</taxon>
        <taxon>Musaceae</taxon>
        <taxon>Musa</taxon>
    </lineage>
</organism>